<reference evidence="2 3" key="1">
    <citation type="journal article" date="2021" name="Elife">
        <title>Chloroplast acquisition without the gene transfer in kleptoplastic sea slugs, Plakobranchus ocellatus.</title>
        <authorList>
            <person name="Maeda T."/>
            <person name="Takahashi S."/>
            <person name="Yoshida T."/>
            <person name="Shimamura S."/>
            <person name="Takaki Y."/>
            <person name="Nagai Y."/>
            <person name="Toyoda A."/>
            <person name="Suzuki Y."/>
            <person name="Arimoto A."/>
            <person name="Ishii H."/>
            <person name="Satoh N."/>
            <person name="Nishiyama T."/>
            <person name="Hasebe M."/>
            <person name="Maruyama T."/>
            <person name="Minagawa J."/>
            <person name="Obokata J."/>
            <person name="Shigenobu S."/>
        </authorList>
    </citation>
    <scope>NUCLEOTIDE SEQUENCE [LARGE SCALE GENOMIC DNA]</scope>
</reference>
<organism evidence="2 3">
    <name type="scientific">Plakobranchus ocellatus</name>
    <dbReference type="NCBI Taxonomy" id="259542"/>
    <lineage>
        <taxon>Eukaryota</taxon>
        <taxon>Metazoa</taxon>
        <taxon>Spiralia</taxon>
        <taxon>Lophotrochozoa</taxon>
        <taxon>Mollusca</taxon>
        <taxon>Gastropoda</taxon>
        <taxon>Heterobranchia</taxon>
        <taxon>Euthyneura</taxon>
        <taxon>Panpulmonata</taxon>
        <taxon>Sacoglossa</taxon>
        <taxon>Placobranchoidea</taxon>
        <taxon>Plakobranchidae</taxon>
        <taxon>Plakobranchus</taxon>
    </lineage>
</organism>
<keyword evidence="1" id="KW-1133">Transmembrane helix</keyword>
<proteinExistence type="predicted"/>
<sequence length="93" mass="10445">MWLSGLSLPERNSMFIILLLPCIFSRSCIKFLLRSLGRQRKDNIEAWLWWLLTPATKEAAVFVGPGSFAYPVPGRTSSKSQLGLPVLELGHTE</sequence>
<keyword evidence="1" id="KW-0812">Transmembrane</keyword>
<dbReference type="AlphaFoldDB" id="A0AAV4CX90"/>
<name>A0AAV4CX90_9GAST</name>
<keyword evidence="1" id="KW-0472">Membrane</keyword>
<accession>A0AAV4CX90</accession>
<comment type="caution">
    <text evidence="2">The sequence shown here is derived from an EMBL/GenBank/DDBJ whole genome shotgun (WGS) entry which is preliminary data.</text>
</comment>
<dbReference type="Proteomes" id="UP000735302">
    <property type="component" value="Unassembled WGS sequence"/>
</dbReference>
<evidence type="ECO:0000256" key="1">
    <source>
        <dbReference type="SAM" id="Phobius"/>
    </source>
</evidence>
<evidence type="ECO:0000313" key="2">
    <source>
        <dbReference type="EMBL" id="GFO36527.1"/>
    </source>
</evidence>
<gene>
    <name evidence="2" type="ORF">PoB_006303200</name>
</gene>
<feature type="transmembrane region" description="Helical" evidence="1">
    <location>
        <begin position="12"/>
        <end position="33"/>
    </location>
</feature>
<keyword evidence="3" id="KW-1185">Reference proteome</keyword>
<dbReference type="EMBL" id="BLXT01007071">
    <property type="protein sequence ID" value="GFO36527.1"/>
    <property type="molecule type" value="Genomic_DNA"/>
</dbReference>
<evidence type="ECO:0008006" key="4">
    <source>
        <dbReference type="Google" id="ProtNLM"/>
    </source>
</evidence>
<protein>
    <recommendedName>
        <fullName evidence="4">Secreted protein</fullName>
    </recommendedName>
</protein>
<evidence type="ECO:0000313" key="3">
    <source>
        <dbReference type="Proteomes" id="UP000735302"/>
    </source>
</evidence>